<dbReference type="AlphaFoldDB" id="A0A0C9YM46"/>
<protein>
    <submittedName>
        <fullName evidence="1">Uncharacterized protein</fullName>
    </submittedName>
</protein>
<reference evidence="1 2" key="1">
    <citation type="submission" date="2014-04" db="EMBL/GenBank/DDBJ databases">
        <authorList>
            <consortium name="DOE Joint Genome Institute"/>
            <person name="Kuo A."/>
            <person name="Kohler A."/>
            <person name="Costa M.D."/>
            <person name="Nagy L.G."/>
            <person name="Floudas D."/>
            <person name="Copeland A."/>
            <person name="Barry K.W."/>
            <person name="Cichocki N."/>
            <person name="Veneault-Fourrey C."/>
            <person name="LaButti K."/>
            <person name="Lindquist E.A."/>
            <person name="Lipzen A."/>
            <person name="Lundell T."/>
            <person name="Morin E."/>
            <person name="Murat C."/>
            <person name="Sun H."/>
            <person name="Tunlid A."/>
            <person name="Henrissat B."/>
            <person name="Grigoriev I.V."/>
            <person name="Hibbett D.S."/>
            <person name="Martin F."/>
            <person name="Nordberg H.P."/>
            <person name="Cantor M.N."/>
            <person name="Hua S.X."/>
        </authorList>
    </citation>
    <scope>NUCLEOTIDE SEQUENCE [LARGE SCALE GENOMIC DNA]</scope>
    <source>
        <strain evidence="1 2">441</strain>
    </source>
</reference>
<reference evidence="2" key="2">
    <citation type="submission" date="2015-01" db="EMBL/GenBank/DDBJ databases">
        <title>Evolutionary Origins and Diversification of the Mycorrhizal Mutualists.</title>
        <authorList>
            <consortium name="DOE Joint Genome Institute"/>
            <consortium name="Mycorrhizal Genomics Consortium"/>
            <person name="Kohler A."/>
            <person name="Kuo A."/>
            <person name="Nagy L.G."/>
            <person name="Floudas D."/>
            <person name="Copeland A."/>
            <person name="Barry K.W."/>
            <person name="Cichocki N."/>
            <person name="Veneault-Fourrey C."/>
            <person name="LaButti K."/>
            <person name="Lindquist E.A."/>
            <person name="Lipzen A."/>
            <person name="Lundell T."/>
            <person name="Morin E."/>
            <person name="Murat C."/>
            <person name="Riley R."/>
            <person name="Ohm R."/>
            <person name="Sun H."/>
            <person name="Tunlid A."/>
            <person name="Henrissat B."/>
            <person name="Grigoriev I.V."/>
            <person name="Hibbett D.S."/>
            <person name="Martin F."/>
        </authorList>
    </citation>
    <scope>NUCLEOTIDE SEQUENCE [LARGE SCALE GENOMIC DNA]</scope>
    <source>
        <strain evidence="2">441</strain>
    </source>
</reference>
<sequence length="57" mass="6420">MDQTLQVTPSSTSCSRLTLRCKLLVTPSKLNRQRETVVPFAFPNINCQPPNHRINAP</sequence>
<organism evidence="1 2">
    <name type="scientific">Pisolithus microcarpus 441</name>
    <dbReference type="NCBI Taxonomy" id="765257"/>
    <lineage>
        <taxon>Eukaryota</taxon>
        <taxon>Fungi</taxon>
        <taxon>Dikarya</taxon>
        <taxon>Basidiomycota</taxon>
        <taxon>Agaricomycotina</taxon>
        <taxon>Agaricomycetes</taxon>
        <taxon>Agaricomycetidae</taxon>
        <taxon>Boletales</taxon>
        <taxon>Sclerodermatineae</taxon>
        <taxon>Pisolithaceae</taxon>
        <taxon>Pisolithus</taxon>
    </lineage>
</organism>
<evidence type="ECO:0000313" key="2">
    <source>
        <dbReference type="Proteomes" id="UP000054018"/>
    </source>
</evidence>
<name>A0A0C9YM46_9AGAM</name>
<proteinExistence type="predicted"/>
<gene>
    <name evidence="1" type="ORF">PISMIDRAFT_676581</name>
</gene>
<dbReference type="Proteomes" id="UP000054018">
    <property type="component" value="Unassembled WGS sequence"/>
</dbReference>
<dbReference type="HOGENOM" id="CLU_2997319_0_0_1"/>
<dbReference type="EMBL" id="KN833704">
    <property type="protein sequence ID" value="KIK26035.1"/>
    <property type="molecule type" value="Genomic_DNA"/>
</dbReference>
<keyword evidence="2" id="KW-1185">Reference proteome</keyword>
<evidence type="ECO:0000313" key="1">
    <source>
        <dbReference type="EMBL" id="KIK26035.1"/>
    </source>
</evidence>
<accession>A0A0C9YM46</accession>